<dbReference type="RefSeq" id="WP_377550042.1">
    <property type="nucleotide sequence ID" value="NZ_JBHSBN010000020.1"/>
</dbReference>
<dbReference type="PIRSF" id="PIRSF000337">
    <property type="entry name" value="NTA_MOA"/>
    <property type="match status" value="1"/>
</dbReference>
<evidence type="ECO:0000256" key="4">
    <source>
        <dbReference type="ARBA" id="ARBA00023033"/>
    </source>
</evidence>
<dbReference type="InterPro" id="IPR051260">
    <property type="entry name" value="Diverse_substr_monoxygenases"/>
</dbReference>
<keyword evidence="1" id="KW-0285">Flavoprotein</keyword>
<reference evidence="8" key="1">
    <citation type="journal article" date="2019" name="Int. J. Syst. Evol. Microbiol.">
        <title>The Global Catalogue of Microorganisms (GCM) 10K type strain sequencing project: providing services to taxonomists for standard genome sequencing and annotation.</title>
        <authorList>
            <consortium name="The Broad Institute Genomics Platform"/>
            <consortium name="The Broad Institute Genome Sequencing Center for Infectious Disease"/>
            <person name="Wu L."/>
            <person name="Ma J."/>
        </authorList>
    </citation>
    <scope>NUCLEOTIDE SEQUENCE [LARGE SCALE GENOMIC DNA]</scope>
    <source>
        <strain evidence="8">2902at01</strain>
    </source>
</reference>
<dbReference type="EMBL" id="JBHSBN010000020">
    <property type="protein sequence ID" value="MFC4109069.1"/>
    <property type="molecule type" value="Genomic_DNA"/>
</dbReference>
<dbReference type="InterPro" id="IPR036661">
    <property type="entry name" value="Luciferase-like_sf"/>
</dbReference>
<dbReference type="Proteomes" id="UP001595868">
    <property type="component" value="Unassembled WGS sequence"/>
</dbReference>
<keyword evidence="2" id="KW-0288">FMN</keyword>
<dbReference type="InterPro" id="IPR011251">
    <property type="entry name" value="Luciferase-like_dom"/>
</dbReference>
<organism evidence="7 8">
    <name type="scientific">Micromonospora zhanjiangensis</name>
    <dbReference type="NCBI Taxonomy" id="1522057"/>
    <lineage>
        <taxon>Bacteria</taxon>
        <taxon>Bacillati</taxon>
        <taxon>Actinomycetota</taxon>
        <taxon>Actinomycetes</taxon>
        <taxon>Micromonosporales</taxon>
        <taxon>Micromonosporaceae</taxon>
        <taxon>Micromonospora</taxon>
    </lineage>
</organism>
<keyword evidence="3" id="KW-0560">Oxidoreductase</keyword>
<evidence type="ECO:0000313" key="7">
    <source>
        <dbReference type="EMBL" id="MFC4109069.1"/>
    </source>
</evidence>
<dbReference type="PANTHER" id="PTHR30011">
    <property type="entry name" value="ALKANESULFONATE MONOOXYGENASE-RELATED"/>
    <property type="match status" value="1"/>
</dbReference>
<sequence length="400" mass="43139">MRDTLHLAVALDGLGWHPAAWRLSRAPATAPWSPRWWATLVGEAERAALDLVTLEDSLDLQSTRLDGPDGRIDQVRGRLDALLVAARIAPLTRHIGLVPTTSVTHTEPFHVSTAVATLDHVSGGRAGWRPRVSARRTEARHVGRRDIPPLDPARLDDPATLRLVGDLFAEAAEAVQVVRRLWDSWEDDAEIRDVETGRFVDRDKLHYVDFTGRWFSVKGPSIVPRPPQGQPVVAALAHSSVPYAFAAGHADVVFVTPTDAGHAAAIVTEVRAAEATVGRTDPPLRVLADLVVLLDGTSGAARDRRARLDALAGAEFVSDAAVFAGAPDELADLLAEWHEAGVDGFRLRPAVLPDDLTAITRALVPALRERGLFRAGYPGGTLRDLLGLPRPANRYAAVTA</sequence>
<evidence type="ECO:0000256" key="2">
    <source>
        <dbReference type="ARBA" id="ARBA00022643"/>
    </source>
</evidence>
<dbReference type="InterPro" id="IPR016215">
    <property type="entry name" value="NTA_MOA"/>
</dbReference>
<keyword evidence="4" id="KW-0503">Monooxygenase</keyword>
<name>A0ABV8KSH3_9ACTN</name>
<dbReference type="SUPFAM" id="SSF51679">
    <property type="entry name" value="Bacterial luciferase-like"/>
    <property type="match status" value="1"/>
</dbReference>
<comment type="similarity">
    <text evidence="5">Belongs to the NtaA/SnaA/DszA monooxygenase family.</text>
</comment>
<evidence type="ECO:0000256" key="5">
    <source>
        <dbReference type="ARBA" id="ARBA00033748"/>
    </source>
</evidence>
<gene>
    <name evidence="7" type="ORF">ACFOX0_24460</name>
</gene>
<comment type="caution">
    <text evidence="7">The sequence shown here is derived from an EMBL/GenBank/DDBJ whole genome shotgun (WGS) entry which is preliminary data.</text>
</comment>
<evidence type="ECO:0000313" key="8">
    <source>
        <dbReference type="Proteomes" id="UP001595868"/>
    </source>
</evidence>
<keyword evidence="8" id="KW-1185">Reference proteome</keyword>
<evidence type="ECO:0000259" key="6">
    <source>
        <dbReference type="Pfam" id="PF00296"/>
    </source>
</evidence>
<feature type="domain" description="Luciferase-like" evidence="6">
    <location>
        <begin position="38"/>
        <end position="305"/>
    </location>
</feature>
<protein>
    <submittedName>
        <fullName evidence="7">LLM class flavin-dependent oxidoreductase</fullName>
    </submittedName>
</protein>
<dbReference type="PANTHER" id="PTHR30011:SF16">
    <property type="entry name" value="C2H2 FINGER DOMAIN TRANSCRIPTION FACTOR (EUROFUNG)-RELATED"/>
    <property type="match status" value="1"/>
</dbReference>
<evidence type="ECO:0000256" key="3">
    <source>
        <dbReference type="ARBA" id="ARBA00023002"/>
    </source>
</evidence>
<evidence type="ECO:0000256" key="1">
    <source>
        <dbReference type="ARBA" id="ARBA00022630"/>
    </source>
</evidence>
<dbReference type="Gene3D" id="3.20.20.30">
    <property type="entry name" value="Luciferase-like domain"/>
    <property type="match status" value="1"/>
</dbReference>
<proteinExistence type="inferred from homology"/>
<dbReference type="Pfam" id="PF00296">
    <property type="entry name" value="Bac_luciferase"/>
    <property type="match status" value="1"/>
</dbReference>
<accession>A0ABV8KSH3</accession>